<protein>
    <submittedName>
        <fullName evidence="2">FAD-dependent oxidoreductase</fullName>
    </submittedName>
</protein>
<proteinExistence type="predicted"/>
<feature type="domain" description="Amine oxidase" evidence="1">
    <location>
        <begin position="11"/>
        <end position="428"/>
    </location>
</feature>
<dbReference type="Gene3D" id="3.50.50.60">
    <property type="entry name" value="FAD/NAD(P)-binding domain"/>
    <property type="match status" value="1"/>
</dbReference>
<comment type="caution">
    <text evidence="2">The sequence shown here is derived from an EMBL/GenBank/DDBJ whole genome shotgun (WGS) entry which is preliminary data.</text>
</comment>
<organism evidence="2 3">
    <name type="scientific">Denitromonas halophila</name>
    <dbReference type="NCBI Taxonomy" id="1629404"/>
    <lineage>
        <taxon>Bacteria</taxon>
        <taxon>Pseudomonadati</taxon>
        <taxon>Pseudomonadota</taxon>
        <taxon>Betaproteobacteria</taxon>
        <taxon>Rhodocyclales</taxon>
        <taxon>Zoogloeaceae</taxon>
        <taxon>Denitromonas</taxon>
    </lineage>
</organism>
<dbReference type="PRINTS" id="PR00419">
    <property type="entry name" value="ADXRDTASE"/>
</dbReference>
<gene>
    <name evidence="2" type="ORF">FHP89_13835</name>
</gene>
<dbReference type="PANTHER" id="PTHR42923">
    <property type="entry name" value="PROTOPORPHYRINOGEN OXIDASE"/>
    <property type="match status" value="1"/>
</dbReference>
<accession>A0A558CIU0</accession>
<dbReference type="AlphaFoldDB" id="A0A558CIU0"/>
<dbReference type="Proteomes" id="UP000318349">
    <property type="component" value="Unassembled WGS sequence"/>
</dbReference>
<dbReference type="SUPFAM" id="SSF51905">
    <property type="entry name" value="FAD/NAD(P)-binding domain"/>
    <property type="match status" value="1"/>
</dbReference>
<dbReference type="Pfam" id="PF01593">
    <property type="entry name" value="Amino_oxidase"/>
    <property type="match status" value="1"/>
</dbReference>
<dbReference type="Gene3D" id="3.90.660.20">
    <property type="entry name" value="Protoporphyrinogen oxidase, mitochondrial, domain 2"/>
    <property type="match status" value="1"/>
</dbReference>
<dbReference type="Gene3D" id="1.10.3110.10">
    <property type="entry name" value="protoporphyrinogen ix oxidase, domain 3"/>
    <property type="match status" value="1"/>
</dbReference>
<dbReference type="InterPro" id="IPR050464">
    <property type="entry name" value="Zeta_carotene_desat/Oxidored"/>
</dbReference>
<evidence type="ECO:0000313" key="2">
    <source>
        <dbReference type="EMBL" id="TVO75426.1"/>
    </source>
</evidence>
<dbReference type="GO" id="GO:0016491">
    <property type="term" value="F:oxidoreductase activity"/>
    <property type="evidence" value="ECO:0007669"/>
    <property type="project" value="InterPro"/>
</dbReference>
<dbReference type="InterPro" id="IPR002937">
    <property type="entry name" value="Amino_oxidase"/>
</dbReference>
<sequence length="436" mass="47894">MKTIVIGGGPAGCAAAYTLGKKGHEVVLFEAADVVGGRTKQLHRDGFNLGTGALFLMGGIYPRTFALLKELGKDRKVVPWAGASELQDNDDSRYRVSFVNLASYLTIPKLTLGDRLKVITAGIKLLLSKQASNAFDSRELAKYDTKEDLESWSRRNLGDRAHEYIVRPLMDFLYAVPASWLSLPFPLSIIKQANKMALSVPPEGVGQVSQWLIDGAKNTTVHVSTPVEKVEKRGNKYAVLAGGKWHDADGLVMATESFVAAKLMNDFISEPVRATLMETPYTEYAHVQIGWAKNPWPTYPVDIVMPVGFGEERNIGAMVLQSRRHPNAVPPGGEAVGVYFNTPPLVNMTDEDIKREALEGAIKAFGKAPEPIFVHLFRYDKGLTIAKPGHYERLEAIYDKMPPKVFLAGDYFSQAGVEAAVFSGERAALRLDQTLN</sequence>
<evidence type="ECO:0000313" key="3">
    <source>
        <dbReference type="Proteomes" id="UP000318349"/>
    </source>
</evidence>
<dbReference type="EMBL" id="VMNI01000013">
    <property type="protein sequence ID" value="TVO75426.1"/>
    <property type="molecule type" value="Genomic_DNA"/>
</dbReference>
<reference evidence="2 3" key="1">
    <citation type="submission" date="2019-07" db="EMBL/GenBank/DDBJ databases">
        <title>The pathways for chlorine oxyanion respiration interact through the shared metabolite chlorate.</title>
        <authorList>
            <person name="Barnum T.P."/>
            <person name="Cheng Y."/>
            <person name="Hill K.A."/>
            <person name="Lucas L.N."/>
            <person name="Carlson H.K."/>
            <person name="Coates J.D."/>
        </authorList>
    </citation>
    <scope>NUCLEOTIDE SEQUENCE [LARGE SCALE GENOMIC DNA]</scope>
    <source>
        <strain evidence="2 3">SFB-1</strain>
    </source>
</reference>
<dbReference type="InterPro" id="IPR036188">
    <property type="entry name" value="FAD/NAD-bd_sf"/>
</dbReference>
<dbReference type="PANTHER" id="PTHR42923:SF3">
    <property type="entry name" value="PROTOPORPHYRINOGEN OXIDASE"/>
    <property type="match status" value="1"/>
</dbReference>
<evidence type="ECO:0000259" key="1">
    <source>
        <dbReference type="Pfam" id="PF01593"/>
    </source>
</evidence>
<name>A0A558CIU0_9RHOO</name>